<feature type="transmembrane region" description="Helical" evidence="1">
    <location>
        <begin position="336"/>
        <end position="359"/>
    </location>
</feature>
<feature type="transmembrane region" description="Helical" evidence="1">
    <location>
        <begin position="246"/>
        <end position="269"/>
    </location>
</feature>
<dbReference type="OrthoDB" id="2896006at2759"/>
<accession>A0A6A6XW67</accession>
<sequence length="373" mass="41146">MIDHVVRRGLEHASTLDFIKRAAQDGPKIEIPGWGVFLLVTTVFVITVFLCLVDYSLKDVVATLAMVETPSAAITVSSTQAEAGSKSVKEGLLETGPTITLVHQKPITSGIRGTLRHLVSLAGAWARVRGVLCFYLYNVAFAFIHNILTHILPRFPGQPIVVAAMAGAALANLHAAWTFKVISMPTDQWFHKRMPRMEGWKVLAFPAAVATAMPYISLYIVQGFGILFGLHRLNQVDVTQFSGAEWAWLITRFVVMFVIVFACSIFICLPAMVTQIRVEASILPDDQDTIVPFDRTFNGKVVAKILGGTGCIGFLDAWRSFNWEARVRLIKVYVKAFFIVTGLFVVLAHVLAFEAWAIMGPAFSKALQGHRVQ</sequence>
<keyword evidence="1" id="KW-0812">Transmembrane</keyword>
<feature type="transmembrane region" description="Helical" evidence="1">
    <location>
        <begin position="130"/>
        <end position="148"/>
    </location>
</feature>
<keyword evidence="3" id="KW-1185">Reference proteome</keyword>
<name>A0A6A6XW67_9PLEO</name>
<reference evidence="2" key="1">
    <citation type="journal article" date="2020" name="Stud. Mycol.">
        <title>101 Dothideomycetes genomes: a test case for predicting lifestyles and emergence of pathogens.</title>
        <authorList>
            <person name="Haridas S."/>
            <person name="Albert R."/>
            <person name="Binder M."/>
            <person name="Bloem J."/>
            <person name="Labutti K."/>
            <person name="Salamov A."/>
            <person name="Andreopoulos B."/>
            <person name="Baker S."/>
            <person name="Barry K."/>
            <person name="Bills G."/>
            <person name="Bluhm B."/>
            <person name="Cannon C."/>
            <person name="Castanera R."/>
            <person name="Culley D."/>
            <person name="Daum C."/>
            <person name="Ezra D."/>
            <person name="Gonzalez J."/>
            <person name="Henrissat B."/>
            <person name="Kuo A."/>
            <person name="Liang C."/>
            <person name="Lipzen A."/>
            <person name="Lutzoni F."/>
            <person name="Magnuson J."/>
            <person name="Mondo S."/>
            <person name="Nolan M."/>
            <person name="Ohm R."/>
            <person name="Pangilinan J."/>
            <person name="Park H.-J."/>
            <person name="Ramirez L."/>
            <person name="Alfaro M."/>
            <person name="Sun H."/>
            <person name="Tritt A."/>
            <person name="Yoshinaga Y."/>
            <person name="Zwiers L.-H."/>
            <person name="Turgeon B."/>
            <person name="Goodwin S."/>
            <person name="Spatafora J."/>
            <person name="Crous P."/>
            <person name="Grigoriev I."/>
        </authorList>
    </citation>
    <scope>NUCLEOTIDE SEQUENCE</scope>
    <source>
        <strain evidence="2">CBS 109.77</strain>
    </source>
</reference>
<organism evidence="2 3">
    <name type="scientific">Melanomma pulvis-pyrius CBS 109.77</name>
    <dbReference type="NCBI Taxonomy" id="1314802"/>
    <lineage>
        <taxon>Eukaryota</taxon>
        <taxon>Fungi</taxon>
        <taxon>Dikarya</taxon>
        <taxon>Ascomycota</taxon>
        <taxon>Pezizomycotina</taxon>
        <taxon>Dothideomycetes</taxon>
        <taxon>Pleosporomycetidae</taxon>
        <taxon>Pleosporales</taxon>
        <taxon>Melanommataceae</taxon>
        <taxon>Melanomma</taxon>
    </lineage>
</organism>
<dbReference type="AlphaFoldDB" id="A0A6A6XW67"/>
<gene>
    <name evidence="2" type="ORF">K505DRAFT_263505</name>
</gene>
<dbReference type="Proteomes" id="UP000799757">
    <property type="component" value="Unassembled WGS sequence"/>
</dbReference>
<keyword evidence="1" id="KW-0472">Membrane</keyword>
<keyword evidence="1" id="KW-1133">Transmembrane helix</keyword>
<evidence type="ECO:0000313" key="2">
    <source>
        <dbReference type="EMBL" id="KAF2800690.1"/>
    </source>
</evidence>
<evidence type="ECO:0000313" key="3">
    <source>
        <dbReference type="Proteomes" id="UP000799757"/>
    </source>
</evidence>
<feature type="transmembrane region" description="Helical" evidence="1">
    <location>
        <begin position="203"/>
        <end position="226"/>
    </location>
</feature>
<evidence type="ECO:0000256" key="1">
    <source>
        <dbReference type="SAM" id="Phobius"/>
    </source>
</evidence>
<protein>
    <recommendedName>
        <fullName evidence="4">Ubiquitin carrier protein</fullName>
    </recommendedName>
</protein>
<feature type="transmembrane region" description="Helical" evidence="1">
    <location>
        <begin position="34"/>
        <end position="57"/>
    </location>
</feature>
<dbReference type="EMBL" id="MU001744">
    <property type="protein sequence ID" value="KAF2800690.1"/>
    <property type="molecule type" value="Genomic_DNA"/>
</dbReference>
<evidence type="ECO:0008006" key="4">
    <source>
        <dbReference type="Google" id="ProtNLM"/>
    </source>
</evidence>
<proteinExistence type="predicted"/>
<feature type="transmembrane region" description="Helical" evidence="1">
    <location>
        <begin position="160"/>
        <end position="182"/>
    </location>
</feature>